<protein>
    <submittedName>
        <fullName evidence="1">Uncharacterized protein</fullName>
    </submittedName>
</protein>
<sequence>MMGLALKTLLEALESQRAGDVELVAELDIPAVRVLEVPLDLTACRELRVLAQVFNGEQSALAAAVLRAALLDMQAHLDDELDQLAHSARSALDDCAS</sequence>
<proteinExistence type="predicted"/>
<dbReference type="EMBL" id="PQWB01000047">
    <property type="protein sequence ID" value="POZ61760.1"/>
    <property type="molecule type" value="Genomic_DNA"/>
</dbReference>
<evidence type="ECO:0000313" key="2">
    <source>
        <dbReference type="Proteomes" id="UP000237082"/>
    </source>
</evidence>
<dbReference type="Proteomes" id="UP000237082">
    <property type="component" value="Unassembled WGS sequence"/>
</dbReference>
<gene>
    <name evidence="1" type="ORF">C2I19_12035</name>
</gene>
<keyword evidence="2" id="KW-1185">Reference proteome</keyword>
<dbReference type="OrthoDB" id="8595456at2"/>
<dbReference type="RefSeq" id="WP_103902938.1">
    <property type="nucleotide sequence ID" value="NZ_PQWB01000047.1"/>
</dbReference>
<dbReference type="AlphaFoldDB" id="A0A2S5DF76"/>
<reference evidence="2" key="1">
    <citation type="submission" date="2018-02" db="EMBL/GenBank/DDBJ databases">
        <authorList>
            <person name="O'Hara-Hanley K."/>
            <person name="Soby S."/>
        </authorList>
    </citation>
    <scope>NUCLEOTIDE SEQUENCE [LARGE SCALE GENOMIC DNA]</scope>
    <source>
        <strain evidence="2">MWU14-2602</strain>
    </source>
</reference>
<organism evidence="1 2">
    <name type="scientific">Chromobacterium alticapitis</name>
    <dbReference type="NCBI Taxonomy" id="2073169"/>
    <lineage>
        <taxon>Bacteria</taxon>
        <taxon>Pseudomonadati</taxon>
        <taxon>Pseudomonadota</taxon>
        <taxon>Betaproteobacteria</taxon>
        <taxon>Neisseriales</taxon>
        <taxon>Chromobacteriaceae</taxon>
        <taxon>Chromobacterium</taxon>
    </lineage>
</organism>
<evidence type="ECO:0000313" key="1">
    <source>
        <dbReference type="EMBL" id="POZ61760.1"/>
    </source>
</evidence>
<accession>A0A2S5DF76</accession>
<comment type="caution">
    <text evidence="1">The sequence shown here is derived from an EMBL/GenBank/DDBJ whole genome shotgun (WGS) entry which is preliminary data.</text>
</comment>
<name>A0A2S5DF76_9NEIS</name>